<evidence type="ECO:0000313" key="3">
    <source>
        <dbReference type="EMBL" id="MFC0409412.1"/>
    </source>
</evidence>
<gene>
    <name evidence="3" type="ORF">ACFFGY_14245</name>
</gene>
<evidence type="ECO:0000256" key="2">
    <source>
        <dbReference type="SAM" id="SignalP"/>
    </source>
</evidence>
<keyword evidence="4" id="KW-1185">Reference proteome</keyword>
<feature type="compositionally biased region" description="Polar residues" evidence="1">
    <location>
        <begin position="42"/>
        <end position="56"/>
    </location>
</feature>
<keyword evidence="2" id="KW-0732">Signal</keyword>
<feature type="compositionally biased region" description="Polar residues" evidence="1">
    <location>
        <begin position="102"/>
        <end position="114"/>
    </location>
</feature>
<reference evidence="3 4" key="1">
    <citation type="submission" date="2024-09" db="EMBL/GenBank/DDBJ databases">
        <authorList>
            <person name="Sun Q."/>
            <person name="Mori K."/>
        </authorList>
    </citation>
    <scope>NUCLEOTIDE SEQUENCE [LARGE SCALE GENOMIC DNA]</scope>
    <source>
        <strain evidence="3 4">TBRC 5777</strain>
    </source>
</reference>
<dbReference type="EMBL" id="JBHLUN010000009">
    <property type="protein sequence ID" value="MFC0409412.1"/>
    <property type="molecule type" value="Genomic_DNA"/>
</dbReference>
<dbReference type="RefSeq" id="WP_377045156.1">
    <property type="nucleotide sequence ID" value="NZ_JBHLUN010000009.1"/>
</dbReference>
<dbReference type="Proteomes" id="UP001589865">
    <property type="component" value="Unassembled WGS sequence"/>
</dbReference>
<organism evidence="3 4">
    <name type="scientific">Roseomonas elaeocarpi</name>
    <dbReference type="NCBI Taxonomy" id="907779"/>
    <lineage>
        <taxon>Bacteria</taxon>
        <taxon>Pseudomonadati</taxon>
        <taxon>Pseudomonadota</taxon>
        <taxon>Alphaproteobacteria</taxon>
        <taxon>Acetobacterales</taxon>
        <taxon>Roseomonadaceae</taxon>
        <taxon>Roseomonas</taxon>
    </lineage>
</organism>
<accession>A0ABV6JVR5</accession>
<sequence>MFRFRPFLLAVALGLAATGGVPAARAAEGYDSLRHFPVSRFTEGSTPRDNSNTGSSAVRGGPRYGMAVSRFTPGSTPRDNSGAGSSAVRGGPRYAMAVSRFTPGSTPTDNTDAGSSARGGFGTGPFGQGIDDVGR</sequence>
<proteinExistence type="predicted"/>
<feature type="signal peptide" evidence="2">
    <location>
        <begin position="1"/>
        <end position="23"/>
    </location>
</feature>
<evidence type="ECO:0000313" key="4">
    <source>
        <dbReference type="Proteomes" id="UP001589865"/>
    </source>
</evidence>
<feature type="compositionally biased region" description="Gly residues" evidence="1">
    <location>
        <begin position="117"/>
        <end position="127"/>
    </location>
</feature>
<evidence type="ECO:0000256" key="1">
    <source>
        <dbReference type="SAM" id="MobiDB-lite"/>
    </source>
</evidence>
<protein>
    <submittedName>
        <fullName evidence="3">Uncharacterized protein</fullName>
    </submittedName>
</protein>
<feature type="chain" id="PRO_5046358657" evidence="2">
    <location>
        <begin position="24"/>
        <end position="135"/>
    </location>
</feature>
<feature type="compositionally biased region" description="Polar residues" evidence="1">
    <location>
        <begin position="72"/>
        <end position="84"/>
    </location>
</feature>
<feature type="region of interest" description="Disordered" evidence="1">
    <location>
        <begin position="39"/>
        <end position="135"/>
    </location>
</feature>
<comment type="caution">
    <text evidence="3">The sequence shown here is derived from an EMBL/GenBank/DDBJ whole genome shotgun (WGS) entry which is preliminary data.</text>
</comment>
<name>A0ABV6JVR5_9PROT</name>